<feature type="compositionally biased region" description="Low complexity" evidence="2">
    <location>
        <begin position="304"/>
        <end position="316"/>
    </location>
</feature>
<sequence>MGDAGFFKGTSSEQDTRFKDKEKSLLKSINFPKELDKKVDMRKVEMTVMRPWIAQKVMDLLGFEDEVVVEYVNGLLEDPANPIVDPKKMQINLTGFLESKTGPFMSELWVLLLSAQDSPLKVPAIFIEQKKAELRQREQADMEAQAAVKQRQELEAAKERKIADIRQRERGFPGSNNNTSGRPRYQTEQGPARGGTRHSGNGNYNRNSSFVPPRDRDSGWASRAGGSRDNNTVNRHRTRSRSPDRLYSPRRRERSPSPRREHSPRRDRLRYPRRQRSRSRSHSPIHSRYDRDVSSSHRRRRTSYSRSPQRQRSPARSNRHQNSISPTLKRRASPARPPRSEKSAHSIHSKDSLSSAHRRKHSGSSLEHDYHHTKHRSPPYEACGRDHNQRDRDRPQILHSPHSEGVGISIKGIASKRAVHDHDELSKRLDVHPAEVVDANSDGDPPKASASS</sequence>
<dbReference type="GO" id="GO:0003723">
    <property type="term" value="F:RNA binding"/>
    <property type="evidence" value="ECO:0007669"/>
    <property type="project" value="TreeGrafter"/>
</dbReference>
<dbReference type="GO" id="GO:0048024">
    <property type="term" value="P:regulation of mRNA splicing, via spliceosome"/>
    <property type="evidence" value="ECO:0007669"/>
    <property type="project" value="TreeGrafter"/>
</dbReference>
<feature type="compositionally biased region" description="Basic and acidic residues" evidence="2">
    <location>
        <begin position="383"/>
        <end position="396"/>
    </location>
</feature>
<dbReference type="KEGG" id="mlr:MELLADRAFT_79059"/>
<accession>F4S280</accession>
<dbReference type="InterPro" id="IPR052225">
    <property type="entry name" value="Ser/Arg_repetitive_matrix"/>
</dbReference>
<dbReference type="FunCoup" id="F4S280">
    <property type="interactions" value="69"/>
</dbReference>
<dbReference type="SUPFAM" id="SSF101233">
    <property type="entry name" value="PWI domain"/>
    <property type="match status" value="1"/>
</dbReference>
<dbReference type="GO" id="GO:0006397">
    <property type="term" value="P:mRNA processing"/>
    <property type="evidence" value="ECO:0007669"/>
    <property type="project" value="UniProtKB-KW"/>
</dbReference>
<dbReference type="HOGENOM" id="CLU_032410_5_2_1"/>
<evidence type="ECO:0000313" key="4">
    <source>
        <dbReference type="EMBL" id="EGG01248.1"/>
    </source>
</evidence>
<dbReference type="STRING" id="747676.F4S280"/>
<dbReference type="PANTHER" id="PTHR23148:SF0">
    <property type="entry name" value="SERINE_ARGININE REPETITIVE MATRIX PROTEIN 1"/>
    <property type="match status" value="1"/>
</dbReference>
<dbReference type="AlphaFoldDB" id="F4S280"/>
<dbReference type="InterPro" id="IPR002483">
    <property type="entry name" value="PWI_dom"/>
</dbReference>
<feature type="compositionally biased region" description="Basic and acidic residues" evidence="2">
    <location>
        <begin position="418"/>
        <end position="435"/>
    </location>
</feature>
<evidence type="ECO:0000256" key="1">
    <source>
        <dbReference type="ARBA" id="ARBA00022664"/>
    </source>
</evidence>
<dbReference type="eggNOG" id="KOG2146">
    <property type="taxonomic scope" value="Eukaryota"/>
</dbReference>
<protein>
    <recommendedName>
        <fullName evidence="3">PWI domain-containing protein</fullName>
    </recommendedName>
</protein>
<feature type="domain" description="PWI" evidence="3">
    <location>
        <begin position="28"/>
        <end position="129"/>
    </location>
</feature>
<dbReference type="RefSeq" id="XP_007415598.1">
    <property type="nucleotide sequence ID" value="XM_007415536.1"/>
</dbReference>
<dbReference type="GeneID" id="18933210"/>
<dbReference type="GO" id="GO:0005681">
    <property type="term" value="C:spliceosomal complex"/>
    <property type="evidence" value="ECO:0007669"/>
    <property type="project" value="TreeGrafter"/>
</dbReference>
<dbReference type="EMBL" id="GL883140">
    <property type="protein sequence ID" value="EGG01248.1"/>
    <property type="molecule type" value="Genomic_DNA"/>
</dbReference>
<dbReference type="SMART" id="SM00311">
    <property type="entry name" value="PWI"/>
    <property type="match status" value="1"/>
</dbReference>
<feature type="compositionally biased region" description="Basic residues" evidence="2">
    <location>
        <begin position="271"/>
        <end position="285"/>
    </location>
</feature>
<evidence type="ECO:0000256" key="2">
    <source>
        <dbReference type="SAM" id="MobiDB-lite"/>
    </source>
</evidence>
<keyword evidence="1" id="KW-0507">mRNA processing</keyword>
<evidence type="ECO:0000259" key="3">
    <source>
        <dbReference type="PROSITE" id="PS51025"/>
    </source>
</evidence>
<feature type="compositionally biased region" description="Basic and acidic residues" evidence="2">
    <location>
        <begin position="254"/>
        <end position="270"/>
    </location>
</feature>
<keyword evidence="5" id="KW-1185">Reference proteome</keyword>
<dbReference type="InterPro" id="IPR036483">
    <property type="entry name" value="PWI_dom_sf"/>
</dbReference>
<feature type="compositionally biased region" description="Polar residues" evidence="2">
    <location>
        <begin position="174"/>
        <end position="189"/>
    </location>
</feature>
<feature type="compositionally biased region" description="Polar residues" evidence="2">
    <location>
        <begin position="198"/>
        <end position="210"/>
    </location>
</feature>
<dbReference type="OrthoDB" id="163257at2759"/>
<organism evidence="5">
    <name type="scientific">Melampsora larici-populina (strain 98AG31 / pathotype 3-4-7)</name>
    <name type="common">Poplar leaf rust fungus</name>
    <dbReference type="NCBI Taxonomy" id="747676"/>
    <lineage>
        <taxon>Eukaryota</taxon>
        <taxon>Fungi</taxon>
        <taxon>Dikarya</taxon>
        <taxon>Basidiomycota</taxon>
        <taxon>Pucciniomycotina</taxon>
        <taxon>Pucciniomycetes</taxon>
        <taxon>Pucciniales</taxon>
        <taxon>Melampsoraceae</taxon>
        <taxon>Melampsora</taxon>
    </lineage>
</organism>
<feature type="compositionally biased region" description="Basic and acidic residues" evidence="2">
    <location>
        <begin position="154"/>
        <end position="171"/>
    </location>
</feature>
<evidence type="ECO:0000313" key="5">
    <source>
        <dbReference type="Proteomes" id="UP000001072"/>
    </source>
</evidence>
<dbReference type="PANTHER" id="PTHR23148">
    <property type="entry name" value="SERINE/ARGININE REGULATED NUCLEAR MATRIX PROTEIN"/>
    <property type="match status" value="1"/>
</dbReference>
<dbReference type="InParanoid" id="F4S280"/>
<proteinExistence type="predicted"/>
<feature type="compositionally biased region" description="Basic and acidic residues" evidence="2">
    <location>
        <begin position="338"/>
        <end position="351"/>
    </location>
</feature>
<dbReference type="VEuPathDB" id="FungiDB:MELLADRAFT_79059"/>
<dbReference type="Proteomes" id="UP000001072">
    <property type="component" value="Unassembled WGS sequence"/>
</dbReference>
<reference evidence="5" key="1">
    <citation type="journal article" date="2011" name="Proc. Natl. Acad. Sci. U.S.A.">
        <title>Obligate biotrophy features unraveled by the genomic analysis of rust fungi.</title>
        <authorList>
            <person name="Duplessis S."/>
            <person name="Cuomo C.A."/>
            <person name="Lin Y.-C."/>
            <person name="Aerts A."/>
            <person name="Tisserant E."/>
            <person name="Veneault-Fourrey C."/>
            <person name="Joly D.L."/>
            <person name="Hacquard S."/>
            <person name="Amselem J."/>
            <person name="Cantarel B.L."/>
            <person name="Chiu R."/>
            <person name="Coutinho P.M."/>
            <person name="Feau N."/>
            <person name="Field M."/>
            <person name="Frey P."/>
            <person name="Gelhaye E."/>
            <person name="Goldberg J."/>
            <person name="Grabherr M.G."/>
            <person name="Kodira C.D."/>
            <person name="Kohler A."/>
            <person name="Kuees U."/>
            <person name="Lindquist E.A."/>
            <person name="Lucas S.M."/>
            <person name="Mago R."/>
            <person name="Mauceli E."/>
            <person name="Morin E."/>
            <person name="Murat C."/>
            <person name="Pangilinan J.L."/>
            <person name="Park R."/>
            <person name="Pearson M."/>
            <person name="Quesneville H."/>
            <person name="Rouhier N."/>
            <person name="Sakthikumar S."/>
            <person name="Salamov A.A."/>
            <person name="Schmutz J."/>
            <person name="Selles B."/>
            <person name="Shapiro H."/>
            <person name="Tanguay P."/>
            <person name="Tuskan G.A."/>
            <person name="Henrissat B."/>
            <person name="Van de Peer Y."/>
            <person name="Rouze P."/>
            <person name="Ellis J.G."/>
            <person name="Dodds P.N."/>
            <person name="Schein J.E."/>
            <person name="Zhong S."/>
            <person name="Hamelin R.C."/>
            <person name="Grigoriev I.V."/>
            <person name="Szabo L.J."/>
            <person name="Martin F."/>
        </authorList>
    </citation>
    <scope>NUCLEOTIDE SEQUENCE [LARGE SCALE GENOMIC DNA]</scope>
    <source>
        <strain evidence="5">98AG31 / pathotype 3-4-7</strain>
    </source>
</reference>
<dbReference type="Gene3D" id="1.20.1390.10">
    <property type="entry name" value="PWI domain"/>
    <property type="match status" value="1"/>
</dbReference>
<dbReference type="PROSITE" id="PS51025">
    <property type="entry name" value="PWI"/>
    <property type="match status" value="1"/>
</dbReference>
<dbReference type="Pfam" id="PF01480">
    <property type="entry name" value="PWI"/>
    <property type="match status" value="1"/>
</dbReference>
<gene>
    <name evidence="4" type="ORF">MELLADRAFT_79059</name>
</gene>
<name>F4S280_MELLP</name>
<feature type="region of interest" description="Disordered" evidence="2">
    <location>
        <begin position="154"/>
        <end position="452"/>
    </location>
</feature>